<dbReference type="AlphaFoldDB" id="A0A4P2PTG1"/>
<sequence>MRNFRNLMSVALASVLSLSAAAARAEVAIWDVMASDGDGEFDSRLVVQGDTLVLRVSAAGTGGVYPVEAELEGVRIELVRPGDEGPFEGTFDISDLAYGPHRLTIRAYDLFGDAETVEKTVERYAEPLIRMTSPLPSSTVAGNPRVYIQCLGTAPYECAQLCGYFRTQTRDLGSQCFARQAGAPPGPLWFAAAPSPAPLPGEVVTVRVSVRLSNDRELGRTLGPLYYESSPKLVALHSVPGAILDFDATRILFLDHYQRLGVFDRATQEMRWAATLPPDPSTGSSYGALTPYGAAVQSGTGRIFVWRDGVWRKIVTTGRLDAVSGDALVWTTDDEDRAYAHTVSTGINTPLWNRPGTVTPFQTDISPSGDIYYATYEEPWIRRFGVSRLGYHPGKLQRPITDGTNVAGRWWNGSTSSSYLFTADGEEVFLGDSISGNSAGLLLHAGYAGFLRSDGAANQVWLRTPEGEMYQLSDFAASSLFDQQKLRVGHDGISDDGEVLFLNGGKRYIGRPGVEPEEIGSALGHARWVDGNALVTIGNTLFQVVSEAAPAAPSAETGEALLAGAAGPDGPDAPAAGEAQEPAPAALLPGHEPDALPVLDDASAPQLASDASSGGLPAGVGCSAGRSAAPGSGLAALAAAIAGLAVARRGRRRA</sequence>
<dbReference type="Proteomes" id="UP000295781">
    <property type="component" value="Chromosome"/>
</dbReference>
<keyword evidence="1" id="KW-0732">Signal</keyword>
<feature type="signal peptide" evidence="1">
    <location>
        <begin position="1"/>
        <end position="22"/>
    </location>
</feature>
<proteinExistence type="predicted"/>
<evidence type="ECO:0000256" key="1">
    <source>
        <dbReference type="SAM" id="SignalP"/>
    </source>
</evidence>
<dbReference type="RefSeq" id="WP_129344442.1">
    <property type="nucleotide sequence ID" value="NZ_CP012670.1"/>
</dbReference>
<dbReference type="InterPro" id="IPR011047">
    <property type="entry name" value="Quinoprotein_ADH-like_sf"/>
</dbReference>
<feature type="chain" id="PRO_5020576575" description="Secreted protein" evidence="1">
    <location>
        <begin position="23"/>
        <end position="654"/>
    </location>
</feature>
<accession>A0A4P2PTG1</accession>
<evidence type="ECO:0000313" key="3">
    <source>
        <dbReference type="Proteomes" id="UP000295781"/>
    </source>
</evidence>
<evidence type="ECO:0000313" key="2">
    <source>
        <dbReference type="EMBL" id="AUX19751.1"/>
    </source>
</evidence>
<evidence type="ECO:0008006" key="4">
    <source>
        <dbReference type="Google" id="ProtNLM"/>
    </source>
</evidence>
<dbReference type="OrthoDB" id="5485554at2"/>
<organism evidence="2 3">
    <name type="scientific">Sorangium cellulosum</name>
    <name type="common">Polyangium cellulosum</name>
    <dbReference type="NCBI Taxonomy" id="56"/>
    <lineage>
        <taxon>Bacteria</taxon>
        <taxon>Pseudomonadati</taxon>
        <taxon>Myxococcota</taxon>
        <taxon>Polyangia</taxon>
        <taxon>Polyangiales</taxon>
        <taxon>Polyangiaceae</taxon>
        <taxon>Sorangium</taxon>
    </lineage>
</organism>
<name>A0A4P2PTG1_SORCE</name>
<dbReference type="SUPFAM" id="SSF50998">
    <property type="entry name" value="Quinoprotein alcohol dehydrogenase-like"/>
    <property type="match status" value="1"/>
</dbReference>
<reference evidence="2 3" key="1">
    <citation type="submission" date="2015-09" db="EMBL/GenBank/DDBJ databases">
        <title>Sorangium comparison.</title>
        <authorList>
            <person name="Zaburannyi N."/>
            <person name="Bunk B."/>
            <person name="Overmann J."/>
            <person name="Mueller R."/>
        </authorList>
    </citation>
    <scope>NUCLEOTIDE SEQUENCE [LARGE SCALE GENOMIC DNA]</scope>
    <source>
        <strain evidence="2 3">So ceGT47</strain>
    </source>
</reference>
<protein>
    <recommendedName>
        <fullName evidence="4">Secreted protein</fullName>
    </recommendedName>
</protein>
<dbReference type="EMBL" id="CP012670">
    <property type="protein sequence ID" value="AUX19751.1"/>
    <property type="molecule type" value="Genomic_DNA"/>
</dbReference>
<gene>
    <name evidence="2" type="ORF">SOCEGT47_002030</name>
</gene>